<reference evidence="1" key="2">
    <citation type="submission" date="2025-09" db="UniProtKB">
        <authorList>
            <consortium name="Ensembl"/>
        </authorList>
    </citation>
    <scope>IDENTIFICATION</scope>
</reference>
<evidence type="ECO:0000313" key="1">
    <source>
        <dbReference type="Ensembl" id="ENSCGRP00001014997.1"/>
    </source>
</evidence>
<gene>
    <name evidence="1" type="primary">LOC100754939</name>
</gene>
<sequence>MDSVMTWPSKVWKGFSFFINMINSFISPSSESITASESSYTNQILYSQEVNEKIGSLDMRRRIQLPLGW</sequence>
<dbReference type="AlphaFoldDB" id="A0A8C2MA94"/>
<organism evidence="1 2">
    <name type="scientific">Cricetulus griseus</name>
    <name type="common">Chinese hamster</name>
    <name type="synonym">Cricetulus barabensis griseus</name>
    <dbReference type="NCBI Taxonomy" id="10029"/>
    <lineage>
        <taxon>Eukaryota</taxon>
        <taxon>Metazoa</taxon>
        <taxon>Chordata</taxon>
        <taxon>Craniata</taxon>
        <taxon>Vertebrata</taxon>
        <taxon>Euteleostomi</taxon>
        <taxon>Mammalia</taxon>
        <taxon>Eutheria</taxon>
        <taxon>Euarchontoglires</taxon>
        <taxon>Glires</taxon>
        <taxon>Rodentia</taxon>
        <taxon>Myomorpha</taxon>
        <taxon>Muroidea</taxon>
        <taxon>Cricetidae</taxon>
        <taxon>Cricetinae</taxon>
        <taxon>Cricetulus</taxon>
    </lineage>
</organism>
<reference evidence="1" key="1">
    <citation type="submission" date="2025-08" db="UniProtKB">
        <authorList>
            <consortium name="Ensembl"/>
        </authorList>
    </citation>
    <scope>IDENTIFICATION</scope>
</reference>
<dbReference type="Ensembl" id="ENSCGRT00001019236.1">
    <property type="protein sequence ID" value="ENSCGRP00001014997.1"/>
    <property type="gene ID" value="ENSCGRG00001015722.1"/>
</dbReference>
<name>A0A8C2MA94_CRIGR</name>
<accession>A0A8C2MA94</accession>
<proteinExistence type="predicted"/>
<evidence type="ECO:0000313" key="2">
    <source>
        <dbReference type="Proteomes" id="UP000694386"/>
    </source>
</evidence>
<dbReference type="GeneTree" id="ENSGT00950000183007"/>
<protein>
    <submittedName>
        <fullName evidence="1">Interferon gamma induced GTPase</fullName>
    </submittedName>
</protein>
<dbReference type="Proteomes" id="UP000694386">
    <property type="component" value="Unplaced"/>
</dbReference>